<gene>
    <name evidence="10" type="ORF">ABDJ85_03745</name>
</gene>
<organism evidence="10 11">
    <name type="scientific">Roseateles paludis</name>
    <dbReference type="NCBI Taxonomy" id="3145238"/>
    <lineage>
        <taxon>Bacteria</taxon>
        <taxon>Pseudomonadati</taxon>
        <taxon>Pseudomonadota</taxon>
        <taxon>Betaproteobacteria</taxon>
        <taxon>Burkholderiales</taxon>
        <taxon>Sphaerotilaceae</taxon>
        <taxon>Roseateles</taxon>
    </lineage>
</organism>
<evidence type="ECO:0000256" key="3">
    <source>
        <dbReference type="ARBA" id="ARBA00012820"/>
    </source>
</evidence>
<dbReference type="PANTHER" id="PTHR48098:SF1">
    <property type="entry name" value="DIACYLGLYCEROL ACYLTRANSFERASE_MYCOLYLTRANSFERASE AG85A"/>
    <property type="match status" value="1"/>
</dbReference>
<dbReference type="RefSeq" id="WP_347703392.1">
    <property type="nucleotide sequence ID" value="NZ_JBDPZD010000001.1"/>
</dbReference>
<dbReference type="GO" id="GO:0016787">
    <property type="term" value="F:hydrolase activity"/>
    <property type="evidence" value="ECO:0007669"/>
    <property type="project" value="UniProtKB-KW"/>
</dbReference>
<keyword evidence="5" id="KW-0808">Transferase</keyword>
<accession>A0ABV0FZN3</accession>
<dbReference type="EC" id="2.3.1.20" evidence="4"/>
<feature type="signal peptide" evidence="9">
    <location>
        <begin position="1"/>
        <end position="24"/>
    </location>
</feature>
<dbReference type="InterPro" id="IPR050583">
    <property type="entry name" value="Mycobacterial_A85_antigen"/>
</dbReference>
<dbReference type="EC" id="2.3.1.122" evidence="3"/>
<evidence type="ECO:0000256" key="8">
    <source>
        <dbReference type="ARBA" id="ARBA00048109"/>
    </source>
</evidence>
<evidence type="ECO:0000256" key="5">
    <source>
        <dbReference type="ARBA" id="ARBA00022679"/>
    </source>
</evidence>
<comment type="catalytic activity">
    <reaction evidence="1">
        <text>2 alpha,alpha'-trehalose 6-mycolate = alpha,alpha'-trehalose 6,6'-bismycolate + alpha,alpha-trehalose</text>
        <dbReference type="Rhea" id="RHEA:23472"/>
        <dbReference type="ChEBI" id="CHEBI:16551"/>
        <dbReference type="ChEBI" id="CHEBI:18195"/>
        <dbReference type="ChEBI" id="CHEBI:18234"/>
        <dbReference type="EC" id="2.3.1.122"/>
    </reaction>
</comment>
<comment type="catalytic activity">
    <reaction evidence="8">
        <text>an acyl-CoA + a 1,2-diacyl-sn-glycerol = a triacyl-sn-glycerol + CoA</text>
        <dbReference type="Rhea" id="RHEA:10868"/>
        <dbReference type="ChEBI" id="CHEBI:17815"/>
        <dbReference type="ChEBI" id="CHEBI:57287"/>
        <dbReference type="ChEBI" id="CHEBI:58342"/>
        <dbReference type="ChEBI" id="CHEBI:64615"/>
        <dbReference type="EC" id="2.3.1.20"/>
    </reaction>
</comment>
<evidence type="ECO:0000313" key="10">
    <source>
        <dbReference type="EMBL" id="MEO3690566.1"/>
    </source>
</evidence>
<evidence type="ECO:0000256" key="7">
    <source>
        <dbReference type="ARBA" id="ARBA00032572"/>
    </source>
</evidence>
<feature type="chain" id="PRO_5046828293" description="Acyl-CoA:diacylglycerol acyltransferase" evidence="9">
    <location>
        <begin position="25"/>
        <end position="307"/>
    </location>
</feature>
<proteinExistence type="inferred from homology"/>
<keyword evidence="9" id="KW-0732">Signal</keyword>
<dbReference type="PROSITE" id="PS51318">
    <property type="entry name" value="TAT"/>
    <property type="match status" value="1"/>
</dbReference>
<evidence type="ECO:0000256" key="4">
    <source>
        <dbReference type="ARBA" id="ARBA00013244"/>
    </source>
</evidence>
<dbReference type="InterPro" id="IPR029058">
    <property type="entry name" value="AB_hydrolase_fold"/>
</dbReference>
<dbReference type="PANTHER" id="PTHR48098">
    <property type="entry name" value="ENTEROCHELIN ESTERASE-RELATED"/>
    <property type="match status" value="1"/>
</dbReference>
<dbReference type="InterPro" id="IPR006311">
    <property type="entry name" value="TAT_signal"/>
</dbReference>
<keyword evidence="10" id="KW-0378">Hydrolase</keyword>
<protein>
    <recommendedName>
        <fullName evidence="7">Acyl-CoA:diacylglycerol acyltransferase</fullName>
        <ecNumber evidence="3">2.3.1.122</ecNumber>
        <ecNumber evidence="4">2.3.1.20</ecNumber>
    </recommendedName>
</protein>
<sequence>MTQASRRTLLAASLALALSPLAHAQERPADASPDRARANFARTITLAPDDVRLYPEPPAGYRDLGPQGLKGKLEGFEYDSAVTGKRRKAQVYLPPGYSADKKYPVLYLLHGIGGNEHEWTSYVKAHVILDNLIAGGQALPFITVLPNGRALPDDSVPANPFTPEAVKGFENFEQDLLQNLIPAIQARYSTATGREQRAIAGLSMGGGQTFNFGLTHLDTFAWIGAFSSAPNTRPPEQLVPDPAAAKAQLKLLYISCGNKDGLINFSQGVHRYLAKHQVPHLWNVDDHGHDGETWGSNLYRFAQLLFR</sequence>
<reference evidence="10 11" key="1">
    <citation type="submission" date="2024-05" db="EMBL/GenBank/DDBJ databases">
        <title>Roseateles sp. DJS-2-20 16S ribosomal RNA gene Genome sequencing and assembly.</title>
        <authorList>
            <person name="Woo H."/>
        </authorList>
    </citation>
    <scope>NUCLEOTIDE SEQUENCE [LARGE SCALE GENOMIC DNA]</scope>
    <source>
        <strain evidence="10 11">DJS-2-20</strain>
    </source>
</reference>
<evidence type="ECO:0000256" key="2">
    <source>
        <dbReference type="ARBA" id="ARBA00005874"/>
    </source>
</evidence>
<dbReference type="SUPFAM" id="SSF53474">
    <property type="entry name" value="alpha/beta-Hydrolases"/>
    <property type="match status" value="1"/>
</dbReference>
<keyword evidence="11" id="KW-1185">Reference proteome</keyword>
<keyword evidence="6" id="KW-0012">Acyltransferase</keyword>
<comment type="similarity">
    <text evidence="2">Belongs to the mycobacterial A85 antigen family.</text>
</comment>
<dbReference type="Pfam" id="PF00756">
    <property type="entry name" value="Esterase"/>
    <property type="match status" value="1"/>
</dbReference>
<dbReference type="Proteomes" id="UP001495147">
    <property type="component" value="Unassembled WGS sequence"/>
</dbReference>
<name>A0ABV0FZN3_9BURK</name>
<dbReference type="InterPro" id="IPR000801">
    <property type="entry name" value="Esterase-like"/>
</dbReference>
<dbReference type="EMBL" id="JBDPZD010000001">
    <property type="protein sequence ID" value="MEO3690566.1"/>
    <property type="molecule type" value="Genomic_DNA"/>
</dbReference>
<evidence type="ECO:0000256" key="9">
    <source>
        <dbReference type="SAM" id="SignalP"/>
    </source>
</evidence>
<evidence type="ECO:0000313" key="11">
    <source>
        <dbReference type="Proteomes" id="UP001495147"/>
    </source>
</evidence>
<dbReference type="Gene3D" id="3.40.50.1820">
    <property type="entry name" value="alpha/beta hydrolase"/>
    <property type="match status" value="1"/>
</dbReference>
<comment type="caution">
    <text evidence="10">The sequence shown here is derived from an EMBL/GenBank/DDBJ whole genome shotgun (WGS) entry which is preliminary data.</text>
</comment>
<evidence type="ECO:0000256" key="6">
    <source>
        <dbReference type="ARBA" id="ARBA00023315"/>
    </source>
</evidence>
<evidence type="ECO:0000256" key="1">
    <source>
        <dbReference type="ARBA" id="ARBA00000697"/>
    </source>
</evidence>